<evidence type="ECO:0000256" key="4">
    <source>
        <dbReference type="SAM" id="Coils"/>
    </source>
</evidence>
<name>A0A834LS34_RHOSS</name>
<dbReference type="EMBL" id="WJXA01000004">
    <property type="protein sequence ID" value="KAF7145557.1"/>
    <property type="molecule type" value="Genomic_DNA"/>
</dbReference>
<reference evidence="7" key="1">
    <citation type="submission" date="2019-11" db="EMBL/GenBank/DDBJ databases">
        <authorList>
            <person name="Liu Y."/>
            <person name="Hou J."/>
            <person name="Li T.-Q."/>
            <person name="Guan C.-H."/>
            <person name="Wu X."/>
            <person name="Wu H.-Z."/>
            <person name="Ling F."/>
            <person name="Zhang R."/>
            <person name="Shi X.-G."/>
            <person name="Ren J.-P."/>
            <person name="Chen E.-F."/>
            <person name="Sun J.-M."/>
        </authorList>
    </citation>
    <scope>NUCLEOTIDE SEQUENCE</scope>
    <source>
        <strain evidence="7">Adult_tree_wgs_1</strain>
        <tissue evidence="7">Leaves</tissue>
    </source>
</reference>
<sequence length="715" mass="78273">MVWFLIIDYHYVDCVIGFEKKVRYASRKARADVRKRVKGRFVKAGEAYDYDPLTKTMSFLMDLRSERSGLESVENNEGIITPQGLANVDGNKIASNGPYGGEFNGSDDNPLVDSKAEDGRVVESLSTPRSTSDSPRSAGYSLSVGSSPQATKKGYGLKKWRRIRREFSKDGSSSVDASKILKRGLSTSVGNSSKPQGGSIETRQTSEGSSSSTNAILKSMGVAADGSSTHGSNLDSRLVGPSFGAGTDSDNSEDRSSKSSTAASVPMNRMRALSGKNLVNSVQRTQPAKSRIETSKKHRGERVKTEKENSHSSMESDSRSSNVVFMQGTTSVTSNGIHSGKSMNYDGANSYEAQDGEQHFDEELQTGYNKENVGEFETLSQEDLAADLSWEVREEKVENNGLPTDPDPLVESIHTLQSAQEELEKGSYTSSVASIFRVGIGEFARSGVEVTLAEDRVEVAGSKGFLPSPECNLMALSDVHIEANEIPLMEVRIIAEIQKLREIGTEPVSLIDGSTEETALPPEFASGDSSINEASTSDPLRSGEIAQNSSEILETQVVSLKQNMNLLENKLEEAYAELKLKEAKVIELECALKSKESPNEKIESLQKNHNEMEAELEGLFKQKIEAEIEYLAISRTIENLKVDAVDHFALFEEQKTLASEQAQVLNELGDVESKAVKLKRQAEKLETKYEDVVVTEEVLRLQNRLSPHYEGVVPT</sequence>
<evidence type="ECO:0000259" key="6">
    <source>
        <dbReference type="PROSITE" id="PS51017"/>
    </source>
</evidence>
<dbReference type="PANTHER" id="PTHR34562">
    <property type="entry name" value="WPP DOMAIN-INTERACTING PROTEIN 2"/>
    <property type="match status" value="1"/>
</dbReference>
<evidence type="ECO:0000256" key="3">
    <source>
        <dbReference type="PROSITE-ProRule" id="PRU00357"/>
    </source>
</evidence>
<feature type="region of interest" description="Disordered" evidence="5">
    <location>
        <begin position="186"/>
        <end position="321"/>
    </location>
</feature>
<feature type="region of interest" description="Disordered" evidence="5">
    <location>
        <begin position="518"/>
        <end position="543"/>
    </location>
</feature>
<dbReference type="InterPro" id="IPR010402">
    <property type="entry name" value="CCT_domain"/>
</dbReference>
<dbReference type="OrthoDB" id="680851at2759"/>
<protein>
    <recommendedName>
        <fullName evidence="6">CCT domain-containing protein</fullName>
    </recommendedName>
</protein>
<feature type="compositionally biased region" description="Polar residues" evidence="5">
    <location>
        <begin position="226"/>
        <end position="235"/>
    </location>
</feature>
<feature type="compositionally biased region" description="Basic and acidic residues" evidence="5">
    <location>
        <begin position="302"/>
        <end position="318"/>
    </location>
</feature>
<feature type="compositionally biased region" description="Polar residues" evidence="5">
    <location>
        <begin position="277"/>
        <end position="288"/>
    </location>
</feature>
<keyword evidence="2 3" id="KW-0539">Nucleus</keyword>
<dbReference type="PANTHER" id="PTHR34562:SF8">
    <property type="entry name" value="WPP DOMAIN-INTERACTING PROTEIN 1"/>
    <property type="match status" value="1"/>
</dbReference>
<organism evidence="7 8">
    <name type="scientific">Rhododendron simsii</name>
    <name type="common">Sims's rhododendron</name>
    <dbReference type="NCBI Taxonomy" id="118357"/>
    <lineage>
        <taxon>Eukaryota</taxon>
        <taxon>Viridiplantae</taxon>
        <taxon>Streptophyta</taxon>
        <taxon>Embryophyta</taxon>
        <taxon>Tracheophyta</taxon>
        <taxon>Spermatophyta</taxon>
        <taxon>Magnoliopsida</taxon>
        <taxon>eudicotyledons</taxon>
        <taxon>Gunneridae</taxon>
        <taxon>Pentapetalae</taxon>
        <taxon>asterids</taxon>
        <taxon>Ericales</taxon>
        <taxon>Ericaceae</taxon>
        <taxon>Ericoideae</taxon>
        <taxon>Rhodoreae</taxon>
        <taxon>Rhododendron</taxon>
    </lineage>
</organism>
<dbReference type="Pfam" id="PF06203">
    <property type="entry name" value="CCT"/>
    <property type="match status" value="1"/>
</dbReference>
<dbReference type="InterPro" id="IPR044696">
    <property type="entry name" value="WIP1/2/3"/>
</dbReference>
<comment type="caution">
    <text evidence="7">The sequence shown here is derived from an EMBL/GenBank/DDBJ whole genome shotgun (WGS) entry which is preliminary data.</text>
</comment>
<feature type="compositionally biased region" description="Low complexity" evidence="5">
    <location>
        <begin position="124"/>
        <end position="137"/>
    </location>
</feature>
<evidence type="ECO:0000256" key="2">
    <source>
        <dbReference type="ARBA" id="ARBA00023242"/>
    </source>
</evidence>
<feature type="coiled-coil region" evidence="4">
    <location>
        <begin position="668"/>
        <end position="695"/>
    </location>
</feature>
<evidence type="ECO:0000256" key="5">
    <source>
        <dbReference type="SAM" id="MobiDB-lite"/>
    </source>
</evidence>
<keyword evidence="4" id="KW-0175">Coiled coil</keyword>
<feature type="compositionally biased region" description="Polar residues" evidence="5">
    <location>
        <begin position="527"/>
        <end position="543"/>
    </location>
</feature>
<gene>
    <name evidence="7" type="ORF">RHSIM_Rhsim04G0008000</name>
</gene>
<feature type="domain" description="CCT" evidence="6">
    <location>
        <begin position="2"/>
        <end position="44"/>
    </location>
</feature>
<feature type="compositionally biased region" description="Polar residues" evidence="5">
    <location>
        <begin position="186"/>
        <end position="216"/>
    </location>
</feature>
<dbReference type="GO" id="GO:0005634">
    <property type="term" value="C:nucleus"/>
    <property type="evidence" value="ECO:0007669"/>
    <property type="project" value="UniProtKB-SubCell"/>
</dbReference>
<feature type="coiled-coil region" evidence="4">
    <location>
        <begin position="550"/>
        <end position="629"/>
    </location>
</feature>
<evidence type="ECO:0000313" key="7">
    <source>
        <dbReference type="EMBL" id="KAF7145557.1"/>
    </source>
</evidence>
<comment type="subcellular location">
    <subcellularLocation>
        <location evidence="1 3">Nucleus</location>
    </subcellularLocation>
</comment>
<feature type="region of interest" description="Disordered" evidence="5">
    <location>
        <begin position="96"/>
        <end position="157"/>
    </location>
</feature>
<accession>A0A834LS34</accession>
<evidence type="ECO:0000313" key="8">
    <source>
        <dbReference type="Proteomes" id="UP000626092"/>
    </source>
</evidence>
<dbReference type="PROSITE" id="PS51017">
    <property type="entry name" value="CCT"/>
    <property type="match status" value="1"/>
</dbReference>
<proteinExistence type="predicted"/>
<evidence type="ECO:0000256" key="1">
    <source>
        <dbReference type="ARBA" id="ARBA00004123"/>
    </source>
</evidence>
<keyword evidence="8" id="KW-1185">Reference proteome</keyword>
<dbReference type="AlphaFoldDB" id="A0A834LS34"/>
<feature type="region of interest" description="Disordered" evidence="5">
    <location>
        <begin position="331"/>
        <end position="350"/>
    </location>
</feature>
<dbReference type="Proteomes" id="UP000626092">
    <property type="component" value="Unassembled WGS sequence"/>
</dbReference>